<dbReference type="PROSITE" id="PS50181">
    <property type="entry name" value="FBOX"/>
    <property type="match status" value="1"/>
</dbReference>
<gene>
    <name evidence="2" type="ORF">TWF481_006377</name>
</gene>
<proteinExistence type="predicted"/>
<dbReference type="AlphaFoldDB" id="A0AAV9WGK4"/>
<accession>A0AAV9WGK4</accession>
<comment type="caution">
    <text evidence="2">The sequence shown here is derived from an EMBL/GenBank/DDBJ whole genome shotgun (WGS) entry which is preliminary data.</text>
</comment>
<organism evidence="2 3">
    <name type="scientific">Arthrobotrys musiformis</name>
    <dbReference type="NCBI Taxonomy" id="47236"/>
    <lineage>
        <taxon>Eukaryota</taxon>
        <taxon>Fungi</taxon>
        <taxon>Dikarya</taxon>
        <taxon>Ascomycota</taxon>
        <taxon>Pezizomycotina</taxon>
        <taxon>Orbiliomycetes</taxon>
        <taxon>Orbiliales</taxon>
        <taxon>Orbiliaceae</taxon>
        <taxon>Arthrobotrys</taxon>
    </lineage>
</organism>
<dbReference type="InterPro" id="IPR036047">
    <property type="entry name" value="F-box-like_dom_sf"/>
</dbReference>
<dbReference type="InterPro" id="IPR001810">
    <property type="entry name" value="F-box_dom"/>
</dbReference>
<dbReference type="EMBL" id="JAVHJL010000003">
    <property type="protein sequence ID" value="KAK6507957.1"/>
    <property type="molecule type" value="Genomic_DNA"/>
</dbReference>
<protein>
    <recommendedName>
        <fullName evidence="1">F-box domain-containing protein</fullName>
    </recommendedName>
</protein>
<dbReference type="SUPFAM" id="SSF81383">
    <property type="entry name" value="F-box domain"/>
    <property type="match status" value="1"/>
</dbReference>
<name>A0AAV9WGK4_9PEZI</name>
<evidence type="ECO:0000259" key="1">
    <source>
        <dbReference type="PROSITE" id="PS50181"/>
    </source>
</evidence>
<keyword evidence="3" id="KW-1185">Reference proteome</keyword>
<reference evidence="2 3" key="1">
    <citation type="submission" date="2023-08" db="EMBL/GenBank/DDBJ databases">
        <authorList>
            <person name="Palmer J.M."/>
        </authorList>
    </citation>
    <scope>NUCLEOTIDE SEQUENCE [LARGE SCALE GENOMIC DNA]</scope>
    <source>
        <strain evidence="2 3">TWF481</strain>
    </source>
</reference>
<feature type="domain" description="F-box" evidence="1">
    <location>
        <begin position="30"/>
        <end position="78"/>
    </location>
</feature>
<evidence type="ECO:0000313" key="3">
    <source>
        <dbReference type="Proteomes" id="UP001370758"/>
    </source>
</evidence>
<dbReference type="Proteomes" id="UP001370758">
    <property type="component" value="Unassembled WGS sequence"/>
</dbReference>
<evidence type="ECO:0000313" key="2">
    <source>
        <dbReference type="EMBL" id="KAK6507957.1"/>
    </source>
</evidence>
<sequence>MHIKGLHCIGRHRLDGMTSWPVSTGRMEHQASLTGLPFELLSAIASHLPPDSFISLLQTSKRIYNTLHPIYLKKFTTYLLYPTKNCLNAFAKKINNSPFYGTHLKHLRVSLRCPQFSKTQIQWLYGEYMRGRVCSDGLLPNLQPLLAPLPAGMVGQQENCKLVTSTTTLITILNALKSLETLEFVNSLDPIPLEDCIYDNHLGKFKPEELERARKAAGSPFFLDDFAVHTVVPWVFGALYATDVRLREVVWGVSPLVDEVKWVLQSRGVPVPKFSGEDYAITGYRRVFGGLKTLEMKVASLVQSTGGVDGDQYPPPPSAWFESFAGGLENLMLSHEDDSRFYIRQNLPRDMFLAYPLRITAVIPGLTKLKLRRCELRFDPLAGFLEGNAGSLRRLILEENEYYEPFGYTLDSTKDHGDSFKAYTHKAWVGFFNMLSASLKLDYFSIDIPGNPATEFRTELIYFSIKGKWGGPTTMCEITHNGQVLAMNVEGCLEFVSGVLRDAVEEYKNWELRTEAWSRSPRYQRMF</sequence>